<evidence type="ECO:0000256" key="1">
    <source>
        <dbReference type="ARBA" id="ARBA00004706"/>
    </source>
</evidence>
<dbReference type="FunFam" id="1.10.40.30:FF:000004">
    <property type="entry name" value="Adenylosuccinate lyase"/>
    <property type="match status" value="1"/>
</dbReference>
<reference evidence="5" key="1">
    <citation type="submission" date="2019-12" db="EMBL/GenBank/DDBJ databases">
        <title>Genome sequencing and annotation of Brassica cretica.</title>
        <authorList>
            <person name="Studholme D.J."/>
            <person name="Sarris P.F."/>
        </authorList>
    </citation>
    <scope>NUCLEOTIDE SEQUENCE</scope>
    <source>
        <strain evidence="4">PFS-001/15</strain>
        <strain evidence="5">PFS-102/07</strain>
        <tissue evidence="5">Leaf</tissue>
    </source>
</reference>
<dbReference type="InterPro" id="IPR008948">
    <property type="entry name" value="L-Aspartase-like"/>
</dbReference>
<feature type="domain" description="Adenylosuccinate lyase PurB C-terminal" evidence="3">
    <location>
        <begin position="1"/>
        <end position="100"/>
    </location>
</feature>
<gene>
    <name evidence="4" type="ORF">F2Q68_00029425</name>
    <name evidence="5" type="ORF">F2Q70_00034559</name>
</gene>
<dbReference type="InterPro" id="IPR047136">
    <property type="entry name" value="PurB_bact"/>
</dbReference>
<dbReference type="EMBL" id="QGKW02002005">
    <property type="protein sequence ID" value="KAF2543517.1"/>
    <property type="molecule type" value="Genomic_DNA"/>
</dbReference>
<dbReference type="PANTHER" id="PTHR43411:SF1">
    <property type="entry name" value="ADENYLOSUCCINATE LYASE"/>
    <property type="match status" value="1"/>
</dbReference>
<evidence type="ECO:0000313" key="5">
    <source>
        <dbReference type="EMBL" id="KAF2584772.1"/>
    </source>
</evidence>
<dbReference type="InterPro" id="IPR013539">
    <property type="entry name" value="PurB_C"/>
</dbReference>
<dbReference type="Pfam" id="PF08328">
    <property type="entry name" value="ASL_C"/>
    <property type="match status" value="1"/>
</dbReference>
<evidence type="ECO:0000256" key="2">
    <source>
        <dbReference type="ARBA" id="ARBA00004734"/>
    </source>
</evidence>
<accession>A0A8S9JSW6</accession>
<comment type="caution">
    <text evidence="5">The sequence shown here is derived from an EMBL/GenBank/DDBJ whole genome shotgun (WGS) entry which is preliminary data.</text>
</comment>
<dbReference type="SUPFAM" id="SSF48557">
    <property type="entry name" value="L-aspartase-like"/>
    <property type="match status" value="1"/>
</dbReference>
<evidence type="ECO:0000313" key="4">
    <source>
        <dbReference type="EMBL" id="KAF2543517.1"/>
    </source>
</evidence>
<protein>
    <recommendedName>
        <fullName evidence="3">Adenylosuccinate lyase PurB C-terminal domain-containing protein</fullName>
    </recommendedName>
</protein>
<dbReference type="PANTHER" id="PTHR43411">
    <property type="entry name" value="ADENYLOSUCCINATE LYASE"/>
    <property type="match status" value="1"/>
</dbReference>
<dbReference type="GO" id="GO:0004018">
    <property type="term" value="F:N6-(1,2-dicarboxyethyl)AMP AMP-lyase (fumarate-forming) activity"/>
    <property type="evidence" value="ECO:0007669"/>
    <property type="project" value="InterPro"/>
</dbReference>
<organism evidence="5">
    <name type="scientific">Brassica cretica</name>
    <name type="common">Mustard</name>
    <dbReference type="NCBI Taxonomy" id="69181"/>
    <lineage>
        <taxon>Eukaryota</taxon>
        <taxon>Viridiplantae</taxon>
        <taxon>Streptophyta</taxon>
        <taxon>Embryophyta</taxon>
        <taxon>Tracheophyta</taxon>
        <taxon>Spermatophyta</taxon>
        <taxon>Magnoliopsida</taxon>
        <taxon>eudicotyledons</taxon>
        <taxon>Gunneridae</taxon>
        <taxon>Pentapetalae</taxon>
        <taxon>rosids</taxon>
        <taxon>malvids</taxon>
        <taxon>Brassicales</taxon>
        <taxon>Brassicaceae</taxon>
        <taxon>Brassiceae</taxon>
        <taxon>Brassica</taxon>
    </lineage>
</organism>
<comment type="pathway">
    <text evidence="1">Purine metabolism; IMP biosynthesis via de novo pathway; 5-amino-1-(5-phospho-D-ribosyl)imidazole-4-carboxamide from 5-amino-1-(5-phospho-D-ribosyl)imidazole-4-carboxylate: step 2/2.</text>
</comment>
<proteinExistence type="predicted"/>
<evidence type="ECO:0000259" key="3">
    <source>
        <dbReference type="Pfam" id="PF08328"/>
    </source>
</evidence>
<dbReference type="GO" id="GO:0006188">
    <property type="term" value="P:IMP biosynthetic process"/>
    <property type="evidence" value="ECO:0007669"/>
    <property type="project" value="InterPro"/>
</dbReference>
<name>A0A8S9JSW6_BRACR</name>
<dbReference type="AlphaFoldDB" id="A0A8S9JSW6"/>
<dbReference type="Gene3D" id="1.10.40.30">
    <property type="entry name" value="Fumarase/aspartase (C-terminal domain)"/>
    <property type="match status" value="1"/>
</dbReference>
<comment type="pathway">
    <text evidence="2">Purine metabolism; AMP biosynthesis via de novo pathway; AMP from IMP: step 2/2.</text>
</comment>
<sequence length="118" mass="13162">MGGALGHSLLAYKSAIQGIRKLQVNEARLKEDLDQTWEVLAEPIQTVMRRYGVPEPYEKLKELTRGRAVNEESIREFIKGLDLPEEAKTQLLRLTPHTYVGAAAALALAVDEALHFGH</sequence>
<dbReference type="EMBL" id="QGKY02000246">
    <property type="protein sequence ID" value="KAF2584772.1"/>
    <property type="molecule type" value="Genomic_DNA"/>
</dbReference>
<dbReference type="Proteomes" id="UP000712281">
    <property type="component" value="Unassembled WGS sequence"/>
</dbReference>